<dbReference type="PANTHER" id="PTHR45947">
    <property type="entry name" value="SULFOQUINOVOSYL TRANSFERASE SQD2"/>
    <property type="match status" value="1"/>
</dbReference>
<dbReference type="CDD" id="cd03801">
    <property type="entry name" value="GT4_PimA-like"/>
    <property type="match status" value="1"/>
</dbReference>
<comment type="caution">
    <text evidence="2">The sequence shown here is derived from an EMBL/GenBank/DDBJ whole genome shotgun (WGS) entry which is preliminary data.</text>
</comment>
<dbReference type="Pfam" id="PF00534">
    <property type="entry name" value="Glycos_transf_1"/>
    <property type="match status" value="1"/>
</dbReference>
<keyword evidence="3" id="KW-1185">Reference proteome</keyword>
<evidence type="ECO:0000313" key="2">
    <source>
        <dbReference type="EMBL" id="MBD0850588.1"/>
    </source>
</evidence>
<evidence type="ECO:0000259" key="1">
    <source>
        <dbReference type="Pfam" id="PF00534"/>
    </source>
</evidence>
<evidence type="ECO:0000313" key="3">
    <source>
        <dbReference type="Proteomes" id="UP000598350"/>
    </source>
</evidence>
<dbReference type="Proteomes" id="UP000598350">
    <property type="component" value="Unassembled WGS sequence"/>
</dbReference>
<proteinExistence type="predicted"/>
<organism evidence="2 3">
    <name type="scientific">Maribacter arenosus</name>
    <dbReference type="NCBI Taxonomy" id="1854708"/>
    <lineage>
        <taxon>Bacteria</taxon>
        <taxon>Pseudomonadati</taxon>
        <taxon>Bacteroidota</taxon>
        <taxon>Flavobacteriia</taxon>
        <taxon>Flavobacteriales</taxon>
        <taxon>Flavobacteriaceae</taxon>
        <taxon>Maribacter</taxon>
    </lineage>
</organism>
<dbReference type="PANTHER" id="PTHR45947:SF3">
    <property type="entry name" value="SULFOQUINOVOSYL TRANSFERASE SQD2"/>
    <property type="match status" value="1"/>
</dbReference>
<dbReference type="RefSeq" id="WP_188313708.1">
    <property type="nucleotide sequence ID" value="NZ_JABTCG010000002.1"/>
</dbReference>
<dbReference type="EMBL" id="JABTCG010000002">
    <property type="protein sequence ID" value="MBD0850588.1"/>
    <property type="molecule type" value="Genomic_DNA"/>
</dbReference>
<dbReference type="Gene3D" id="3.40.50.2000">
    <property type="entry name" value="Glycogen Phosphorylase B"/>
    <property type="match status" value="2"/>
</dbReference>
<name>A0ABR7VE39_9FLAO</name>
<gene>
    <name evidence="2" type="ORF">HPE63_07900</name>
</gene>
<feature type="domain" description="Glycosyl transferase family 1" evidence="1">
    <location>
        <begin position="167"/>
        <end position="319"/>
    </location>
</feature>
<accession>A0ABR7VE39</accession>
<reference evidence="2 3" key="1">
    <citation type="submission" date="2020-05" db="EMBL/GenBank/DDBJ databases">
        <title>The draft genome sequence of Maribacter arenosus CAU 1321.</title>
        <authorList>
            <person name="Mu L."/>
        </authorList>
    </citation>
    <scope>NUCLEOTIDE SEQUENCE [LARGE SCALE GENOMIC DNA]</scope>
    <source>
        <strain evidence="2 3">CAU 1321</strain>
    </source>
</reference>
<dbReference type="InterPro" id="IPR050194">
    <property type="entry name" value="Glycosyltransferase_grp1"/>
</dbReference>
<dbReference type="SUPFAM" id="SSF53756">
    <property type="entry name" value="UDP-Glycosyltransferase/glycogen phosphorylase"/>
    <property type="match status" value="1"/>
</dbReference>
<sequence length="350" mass="40461">MKLYLVSNMYPSAKNVRYGIFVKRFREAIEKDYDITEIVLTKKKSLIAKGLGYFILYLKVIKLWFIVKEKDIVYVHFPLYFSPVLLPLTWKKTTLVLNFHGSDAIFETPLKRVLATALKPILSRSNIVVPSAFFQKEIQDVFNSTIKSIFVYPSGGVNGKIFYPKKTASKTFVFGFVSNFIETKGWSVFLNALIMLKASDKITRFEAIMVGDGTDLEKIREQIKSKELPVMLIKSVKQDQLVDIYRRFNVFVFPTYRESLGLVGIEAMMCGIPVIASRVQGPMDYMEQGYNGYLFNMGDSKDLAEKMMKFYRLSEEEKEKMSLHCLETSKKYDNIKVKKELLTWLKTINL</sequence>
<protein>
    <submittedName>
        <fullName evidence="2">Glycosyltransferase family 4 protein</fullName>
    </submittedName>
</protein>
<dbReference type="InterPro" id="IPR001296">
    <property type="entry name" value="Glyco_trans_1"/>
</dbReference>